<evidence type="ECO:0000313" key="4">
    <source>
        <dbReference type="Proteomes" id="UP000286134"/>
    </source>
</evidence>
<reference evidence="3 4" key="1">
    <citation type="journal article" date="2018" name="BMC Genomics">
        <title>Comparative genome analyses reveal sequence features reflecting distinct modes of host-adaptation between dicot and monocot powdery mildew.</title>
        <authorList>
            <person name="Wu Y."/>
            <person name="Ma X."/>
            <person name="Pan Z."/>
            <person name="Kale S.D."/>
            <person name="Song Y."/>
            <person name="King H."/>
            <person name="Zhang Q."/>
            <person name="Presley C."/>
            <person name="Deng X."/>
            <person name="Wei C.I."/>
            <person name="Xiao S."/>
        </authorList>
    </citation>
    <scope>NUCLEOTIDE SEQUENCE [LARGE SCALE GENOMIC DNA]</scope>
    <source>
        <strain evidence="3">UMSG2</strain>
    </source>
</reference>
<feature type="chain" id="PRO_5019322832" evidence="2">
    <location>
        <begin position="18"/>
        <end position="527"/>
    </location>
</feature>
<organism evidence="3 4">
    <name type="scientific">Erysiphe neolycopersici</name>
    <dbReference type="NCBI Taxonomy" id="212602"/>
    <lineage>
        <taxon>Eukaryota</taxon>
        <taxon>Fungi</taxon>
        <taxon>Dikarya</taxon>
        <taxon>Ascomycota</taxon>
        <taxon>Pezizomycotina</taxon>
        <taxon>Leotiomycetes</taxon>
        <taxon>Erysiphales</taxon>
        <taxon>Erysiphaceae</taxon>
        <taxon>Erysiphe</taxon>
    </lineage>
</organism>
<dbReference type="OrthoDB" id="10261782at2759"/>
<evidence type="ECO:0000256" key="2">
    <source>
        <dbReference type="SAM" id="SignalP"/>
    </source>
</evidence>
<accession>A0A420HM66</accession>
<feature type="region of interest" description="Disordered" evidence="1">
    <location>
        <begin position="30"/>
        <end position="55"/>
    </location>
</feature>
<gene>
    <name evidence="3" type="ORF">OnM2_067005</name>
</gene>
<dbReference type="STRING" id="212602.A0A420HM66"/>
<keyword evidence="2" id="KW-0732">Signal</keyword>
<dbReference type="AlphaFoldDB" id="A0A420HM66"/>
<protein>
    <submittedName>
        <fullName evidence="3">Uncharacterized protein</fullName>
    </submittedName>
</protein>
<evidence type="ECO:0000256" key="1">
    <source>
        <dbReference type="SAM" id="MobiDB-lite"/>
    </source>
</evidence>
<proteinExistence type="predicted"/>
<keyword evidence="4" id="KW-1185">Reference proteome</keyword>
<dbReference type="Proteomes" id="UP000286134">
    <property type="component" value="Unassembled WGS sequence"/>
</dbReference>
<dbReference type="EMBL" id="MCFK01006716">
    <property type="protein sequence ID" value="RKF58534.1"/>
    <property type="molecule type" value="Genomic_DNA"/>
</dbReference>
<feature type="signal peptide" evidence="2">
    <location>
        <begin position="1"/>
        <end position="17"/>
    </location>
</feature>
<name>A0A420HM66_9PEZI</name>
<comment type="caution">
    <text evidence="3">The sequence shown here is derived from an EMBL/GenBank/DDBJ whole genome shotgun (WGS) entry which is preliminary data.</text>
</comment>
<evidence type="ECO:0000313" key="3">
    <source>
        <dbReference type="EMBL" id="RKF58534.1"/>
    </source>
</evidence>
<dbReference type="PANTHER" id="PTHR35204:SF1">
    <property type="entry name" value="ENTEROTOXIN"/>
    <property type="match status" value="1"/>
</dbReference>
<dbReference type="PANTHER" id="PTHR35204">
    <property type="entry name" value="YALI0A21131P"/>
    <property type="match status" value="1"/>
</dbReference>
<dbReference type="InterPro" id="IPR038921">
    <property type="entry name" value="YOR389W-like"/>
</dbReference>
<sequence>MIYYHLLLLYAVVGVQCFGGKREVTQFPLSVSTSSSSPLPPPPQQPKDDNAPSISNAINNAPHIFNLIHGAMRHWENSLKHNGMSFFPVTVEANTLLYHGDLSNQPLMKNDWLAFEVDHSEQIFKVAPPVSTSETINYAGNEKVYNYTGYLSTYRTTHQLKNILYFDGISAAKSTIGTLDTQDRVLLQDNGFKSRPGFEDLLRLQEICKILPQIEGIIRMELGFELFMCDTSKNLELLSTTSHPQNFYRNKPENIFWKTEYLRSISKEYKGLVKGKISVDFSSTLSAYFYPLNLTNPDLEKSELPRINPVEREKIQRLRDDLINLFRSQSKPQDSIDWQSIVDELVSRYFDRLAYMESSKSDGEEMLGEAKFLIERFINHTALNFTASLEQCTSVYLLSANIASTITSSDELIFEAVREVSRKICSLLFVVREKLISRQVPTVIKEVKSQVRDLMKWLNWGEWKECGKCAWNEVCFVAIWPWGTKDDHDHPNCKRINQLLPTLQYWDLDIGNNKSWLGHDIETNGYR</sequence>